<dbReference type="PROSITE" id="PS51733">
    <property type="entry name" value="BPL_LPL_CATALYTIC"/>
    <property type="match status" value="1"/>
</dbReference>
<keyword evidence="5" id="KW-0012">Acyltransferase</keyword>
<dbReference type="NCBIfam" id="TIGR00214">
    <property type="entry name" value="lipB"/>
    <property type="match status" value="1"/>
</dbReference>
<name>A0AAX6MIN2_9PEZI</name>
<dbReference type="GO" id="GO:0009249">
    <property type="term" value="P:protein lipoylation"/>
    <property type="evidence" value="ECO:0007669"/>
    <property type="project" value="InterPro"/>
</dbReference>
<dbReference type="PANTHER" id="PTHR10993:SF7">
    <property type="entry name" value="LIPOYLTRANSFERASE 2, MITOCHONDRIAL-RELATED"/>
    <property type="match status" value="1"/>
</dbReference>
<evidence type="ECO:0000313" key="8">
    <source>
        <dbReference type="EMBL" id="KAK6952475.1"/>
    </source>
</evidence>
<keyword evidence="9" id="KW-1185">Reference proteome</keyword>
<dbReference type="GO" id="GO:0033819">
    <property type="term" value="F:lipoyl(octanoyl) transferase activity"/>
    <property type="evidence" value="ECO:0007669"/>
    <property type="project" value="UniProtKB-EC"/>
</dbReference>
<dbReference type="AlphaFoldDB" id="A0AAX6MIN2"/>
<reference evidence="8 9" key="1">
    <citation type="journal article" date="2024" name="Front Chem Biol">
        <title>Unveiling the potential of Daldinia eschscholtzii MFLUCC 19-0629 through bioactivity and bioinformatics studies for enhanced sustainable agriculture production.</title>
        <authorList>
            <person name="Brooks S."/>
            <person name="Weaver J.A."/>
            <person name="Klomchit A."/>
            <person name="Alharthi S.A."/>
            <person name="Onlamun T."/>
            <person name="Nurani R."/>
            <person name="Vong T.K."/>
            <person name="Alberti F."/>
            <person name="Greco C."/>
        </authorList>
    </citation>
    <scope>NUCLEOTIDE SEQUENCE [LARGE SCALE GENOMIC DNA]</scope>
    <source>
        <strain evidence="8">MFLUCC 19-0629</strain>
    </source>
</reference>
<dbReference type="EMBL" id="JBANMG010000006">
    <property type="protein sequence ID" value="KAK6952475.1"/>
    <property type="molecule type" value="Genomic_DNA"/>
</dbReference>
<accession>A0AAX6MIN2</accession>
<proteinExistence type="inferred from homology"/>
<dbReference type="EC" id="2.3.1.181" evidence="3"/>
<evidence type="ECO:0000256" key="5">
    <source>
        <dbReference type="ARBA" id="ARBA00023315"/>
    </source>
</evidence>
<dbReference type="SUPFAM" id="SSF55681">
    <property type="entry name" value="Class II aaRS and biotin synthetases"/>
    <property type="match status" value="1"/>
</dbReference>
<evidence type="ECO:0000259" key="7">
    <source>
        <dbReference type="PROSITE" id="PS51733"/>
    </source>
</evidence>
<evidence type="ECO:0000256" key="4">
    <source>
        <dbReference type="ARBA" id="ARBA00022679"/>
    </source>
</evidence>
<evidence type="ECO:0000256" key="6">
    <source>
        <dbReference type="SAM" id="MobiDB-lite"/>
    </source>
</evidence>
<dbReference type="InterPro" id="IPR000544">
    <property type="entry name" value="Octanoyltransferase"/>
</dbReference>
<organism evidence="8 9">
    <name type="scientific">Daldinia eschscholtzii</name>
    <dbReference type="NCBI Taxonomy" id="292717"/>
    <lineage>
        <taxon>Eukaryota</taxon>
        <taxon>Fungi</taxon>
        <taxon>Dikarya</taxon>
        <taxon>Ascomycota</taxon>
        <taxon>Pezizomycotina</taxon>
        <taxon>Sordariomycetes</taxon>
        <taxon>Xylariomycetidae</taxon>
        <taxon>Xylariales</taxon>
        <taxon>Hypoxylaceae</taxon>
        <taxon>Daldinia</taxon>
    </lineage>
</organism>
<evidence type="ECO:0000256" key="2">
    <source>
        <dbReference type="ARBA" id="ARBA00007907"/>
    </source>
</evidence>
<dbReference type="Proteomes" id="UP001369815">
    <property type="component" value="Unassembled WGS sequence"/>
</dbReference>
<comment type="similarity">
    <text evidence="2">Belongs to the LipB family.</text>
</comment>
<dbReference type="PANTHER" id="PTHR10993">
    <property type="entry name" value="OCTANOYLTRANSFERASE"/>
    <property type="match status" value="1"/>
</dbReference>
<dbReference type="InterPro" id="IPR004143">
    <property type="entry name" value="BPL_LPL_catalytic"/>
</dbReference>
<dbReference type="Gene3D" id="3.30.930.10">
    <property type="entry name" value="Bira Bifunctional Protein, Domain 2"/>
    <property type="match status" value="1"/>
</dbReference>
<dbReference type="InterPro" id="IPR045864">
    <property type="entry name" value="aa-tRNA-synth_II/BPL/LPL"/>
</dbReference>
<evidence type="ECO:0000256" key="1">
    <source>
        <dbReference type="ARBA" id="ARBA00004821"/>
    </source>
</evidence>
<feature type="region of interest" description="Disordered" evidence="6">
    <location>
        <begin position="47"/>
        <end position="76"/>
    </location>
</feature>
<sequence length="319" mass="34792">MPLRHIAIPSWPRTTPPRYPTYALATRVQSRLQQDLLAWKALVRDEHSDPRRGRQSDAPPPLPTLISFTPAPTYTLGRRQTEPLSASELARLRAPLSVTSPSRSDDDEPTTTTAIFTPEVLHAPRGGLTTYHGPGQAVLWPVIDLRSPLHANFTVRDYTCLLEKTTIETLRRVYGLAGFTTSNPGVWVRKDNDPSSDEEKISALGVHLRRHVTGLGVAVNVGVSVTGPEETNPWARIVACGLGDRGVTSVAAQLDLLPTHEIAPEDIAAAWAAEFAERLGLPDGGVVEEESWDTWEKELQLEPVGPTGTDAGFVQGEVM</sequence>
<keyword evidence="4" id="KW-0808">Transferase</keyword>
<comment type="pathway">
    <text evidence="1">Protein modification; protein lipoylation via endogenous pathway; protein N(6)-(lipoyl)lysine from octanoyl-[acyl-carrier-protein]: step 1/2.</text>
</comment>
<dbReference type="Pfam" id="PF21948">
    <property type="entry name" value="LplA-B_cat"/>
    <property type="match status" value="1"/>
</dbReference>
<feature type="domain" description="BPL/LPL catalytic" evidence="7">
    <location>
        <begin position="59"/>
        <end position="283"/>
    </location>
</feature>
<evidence type="ECO:0000256" key="3">
    <source>
        <dbReference type="ARBA" id="ARBA00012334"/>
    </source>
</evidence>
<evidence type="ECO:0000313" key="9">
    <source>
        <dbReference type="Proteomes" id="UP001369815"/>
    </source>
</evidence>
<protein>
    <recommendedName>
        <fullName evidence="3">lipoyl(octanoyl) transferase</fullName>
        <ecNumber evidence="3">2.3.1.181</ecNumber>
    </recommendedName>
</protein>
<gene>
    <name evidence="8" type="ORF">Daesc_007013</name>
</gene>
<comment type="caution">
    <text evidence="8">The sequence shown here is derived from an EMBL/GenBank/DDBJ whole genome shotgun (WGS) entry which is preliminary data.</text>
</comment>